<dbReference type="InterPro" id="IPR042070">
    <property type="entry name" value="PucR_C-HTH_sf"/>
</dbReference>
<dbReference type="PANTHER" id="PTHR33744:SF1">
    <property type="entry name" value="DNA-BINDING TRANSCRIPTIONAL ACTIVATOR ADER"/>
    <property type="match status" value="1"/>
</dbReference>
<evidence type="ECO:0000259" key="4">
    <source>
        <dbReference type="Pfam" id="PF17853"/>
    </source>
</evidence>
<evidence type="ECO:0000313" key="6">
    <source>
        <dbReference type="Proteomes" id="UP001612915"/>
    </source>
</evidence>
<name>A0ABW8AJ01_9ACTN</name>
<feature type="domain" description="CdaR GGDEF-like" evidence="4">
    <location>
        <begin position="192"/>
        <end position="312"/>
    </location>
</feature>
<evidence type="ECO:0000256" key="1">
    <source>
        <dbReference type="ARBA" id="ARBA00006754"/>
    </source>
</evidence>
<gene>
    <name evidence="5" type="ORF">ACIB24_04665</name>
</gene>
<dbReference type="Pfam" id="PF17853">
    <property type="entry name" value="GGDEF_2"/>
    <property type="match status" value="1"/>
</dbReference>
<sequence>MDKAARRSLTPDGDEVAVAARRLVATAARSMQEQLPALSPALNEEIAGGFPELDGDHAAYQLIGDSTVSNLEAFFLLARHQGEVGEPAPPRAAVELARRLAQRGVSSHALVRSYRVGQQRVLDRAFEEIRRLGGDGPAAYAAMRMMQSLSFDYVDRIAEEVVAEYEVERERWLSSRDTVRAAMVETVVAGGEVDVAEAERALGYRLRRRHLAAVVWSGTSDESTARLQSLTSVIAATAEALGTSGNALFVARDASTAWVWLPLGPGHEHVTAEVVDLVAGAVEPGVRVALGAPGSGLDGFRRSHVEAGRAFDVATIDGGAAEPVTSYADAGVRAAVLLSRDLESARDLVSTALGGLSEASARAELLRHTLRVFLSANGSYVAAAERLHVHKNTVKYRVDKAVALRGRPLEDDRLDLELALRGSRWLGRAVLPAP</sequence>
<organism evidence="5 6">
    <name type="scientific">Spongisporangium articulatum</name>
    <dbReference type="NCBI Taxonomy" id="3362603"/>
    <lineage>
        <taxon>Bacteria</taxon>
        <taxon>Bacillati</taxon>
        <taxon>Actinomycetota</taxon>
        <taxon>Actinomycetes</taxon>
        <taxon>Kineosporiales</taxon>
        <taxon>Kineosporiaceae</taxon>
        <taxon>Spongisporangium</taxon>
    </lineage>
</organism>
<dbReference type="RefSeq" id="WP_398275836.1">
    <property type="nucleotide sequence ID" value="NZ_JBITLV010000001.1"/>
</dbReference>
<evidence type="ECO:0000259" key="3">
    <source>
        <dbReference type="Pfam" id="PF14361"/>
    </source>
</evidence>
<feature type="domain" description="RsbT co-antagonist protein RsbRD N-terminal" evidence="3">
    <location>
        <begin position="38"/>
        <end position="180"/>
    </location>
</feature>
<dbReference type="InterPro" id="IPR025736">
    <property type="entry name" value="PucR_C-HTH_dom"/>
</dbReference>
<protein>
    <submittedName>
        <fullName evidence="5">PucR family transcriptional regulator</fullName>
    </submittedName>
</protein>
<dbReference type="EMBL" id="JBITLV010000001">
    <property type="protein sequence ID" value="MFI7586346.1"/>
    <property type="molecule type" value="Genomic_DNA"/>
</dbReference>
<dbReference type="Pfam" id="PF14361">
    <property type="entry name" value="RsbRD_N"/>
    <property type="match status" value="1"/>
</dbReference>
<evidence type="ECO:0000313" key="5">
    <source>
        <dbReference type="EMBL" id="MFI7586346.1"/>
    </source>
</evidence>
<dbReference type="InterPro" id="IPR041522">
    <property type="entry name" value="CdaR_GGDEF"/>
</dbReference>
<dbReference type="InterPro" id="IPR025751">
    <property type="entry name" value="RsbRD_N_dom"/>
</dbReference>
<dbReference type="Proteomes" id="UP001612915">
    <property type="component" value="Unassembled WGS sequence"/>
</dbReference>
<feature type="domain" description="PucR C-terminal helix-turn-helix" evidence="2">
    <location>
        <begin position="366"/>
        <end position="421"/>
    </location>
</feature>
<accession>A0ABW8AJ01</accession>
<proteinExistence type="inferred from homology"/>
<dbReference type="Gene3D" id="1.10.10.2840">
    <property type="entry name" value="PucR C-terminal helix-turn-helix domain"/>
    <property type="match status" value="1"/>
</dbReference>
<dbReference type="Pfam" id="PF13556">
    <property type="entry name" value="HTH_30"/>
    <property type="match status" value="1"/>
</dbReference>
<reference evidence="5 6" key="1">
    <citation type="submission" date="2024-10" db="EMBL/GenBank/DDBJ databases">
        <title>The Natural Products Discovery Center: Release of the First 8490 Sequenced Strains for Exploring Actinobacteria Biosynthetic Diversity.</title>
        <authorList>
            <person name="Kalkreuter E."/>
            <person name="Kautsar S.A."/>
            <person name="Yang D."/>
            <person name="Bader C.D."/>
            <person name="Teijaro C.N."/>
            <person name="Fluegel L."/>
            <person name="Davis C.M."/>
            <person name="Simpson J.R."/>
            <person name="Lauterbach L."/>
            <person name="Steele A.D."/>
            <person name="Gui C."/>
            <person name="Meng S."/>
            <person name="Li G."/>
            <person name="Viehrig K."/>
            <person name="Ye F."/>
            <person name="Su P."/>
            <person name="Kiefer A.F."/>
            <person name="Nichols A."/>
            <person name="Cepeda A.J."/>
            <person name="Yan W."/>
            <person name="Fan B."/>
            <person name="Jiang Y."/>
            <person name="Adhikari A."/>
            <person name="Zheng C.-J."/>
            <person name="Schuster L."/>
            <person name="Cowan T.M."/>
            <person name="Smanski M.J."/>
            <person name="Chevrette M.G."/>
            <person name="De Carvalho L.P.S."/>
            <person name="Shen B."/>
        </authorList>
    </citation>
    <scope>NUCLEOTIDE SEQUENCE [LARGE SCALE GENOMIC DNA]</scope>
    <source>
        <strain evidence="5 6">NPDC049639</strain>
    </source>
</reference>
<dbReference type="InterPro" id="IPR051448">
    <property type="entry name" value="CdaR-like_regulators"/>
</dbReference>
<comment type="similarity">
    <text evidence="1">Belongs to the CdaR family.</text>
</comment>
<evidence type="ECO:0000259" key="2">
    <source>
        <dbReference type="Pfam" id="PF13556"/>
    </source>
</evidence>
<comment type="caution">
    <text evidence="5">The sequence shown here is derived from an EMBL/GenBank/DDBJ whole genome shotgun (WGS) entry which is preliminary data.</text>
</comment>
<keyword evidence="6" id="KW-1185">Reference proteome</keyword>
<dbReference type="PANTHER" id="PTHR33744">
    <property type="entry name" value="CARBOHYDRATE DIACID REGULATOR"/>
    <property type="match status" value="1"/>
</dbReference>